<dbReference type="SUPFAM" id="SSF63570">
    <property type="entry name" value="PABC (PABP) domain"/>
    <property type="match status" value="4"/>
</dbReference>
<dbReference type="InterPro" id="IPR002004">
    <property type="entry name" value="PABP_HYD_C"/>
</dbReference>
<dbReference type="Proteomes" id="UP000001593">
    <property type="component" value="Unassembled WGS sequence"/>
</dbReference>
<dbReference type="PROSITE" id="PS51309">
    <property type="entry name" value="PABC"/>
    <property type="match status" value="3"/>
</dbReference>
<evidence type="ECO:0000256" key="1">
    <source>
        <dbReference type="SAM" id="MobiDB-lite"/>
    </source>
</evidence>
<gene>
    <name evidence="3" type="ORF">NEMVEDRAFT_v1g210225</name>
</gene>
<dbReference type="EMBL" id="DS469624">
    <property type="protein sequence ID" value="EDO38559.1"/>
    <property type="molecule type" value="Genomic_DNA"/>
</dbReference>
<dbReference type="OMA" id="SRIYPKH"/>
<evidence type="ECO:0000313" key="4">
    <source>
        <dbReference type="Proteomes" id="UP000001593"/>
    </source>
</evidence>
<feature type="domain" description="PABC" evidence="2">
    <location>
        <begin position="160"/>
        <end position="237"/>
    </location>
</feature>
<dbReference type="InParanoid" id="A7SCP7"/>
<dbReference type="OrthoDB" id="19742at2759"/>
<dbReference type="SMART" id="SM00517">
    <property type="entry name" value="PolyA"/>
    <property type="match status" value="4"/>
</dbReference>
<evidence type="ECO:0000259" key="2">
    <source>
        <dbReference type="PROSITE" id="PS51309"/>
    </source>
</evidence>
<dbReference type="STRING" id="45351.A7SCP7"/>
<feature type="domain" description="PABC" evidence="2">
    <location>
        <begin position="61"/>
        <end position="138"/>
    </location>
</feature>
<dbReference type="PANTHER" id="PTHR46276">
    <property type="entry name" value="E3 UBIQUITIN-PROTEIN LIGASE UBR5"/>
    <property type="match status" value="1"/>
</dbReference>
<dbReference type="FunFam" id="1.10.1900.10:FF:000023">
    <property type="entry name" value="Predicted protein"/>
    <property type="match status" value="1"/>
</dbReference>
<proteinExistence type="predicted"/>
<feature type="domain" description="PABC" evidence="2">
    <location>
        <begin position="273"/>
        <end position="346"/>
    </location>
</feature>
<dbReference type="PANTHER" id="PTHR46276:SF1">
    <property type="entry name" value="E3 UBIQUITIN-PROTEIN LIGASE UBR5"/>
    <property type="match status" value="1"/>
</dbReference>
<dbReference type="AlphaFoldDB" id="A7SCP7"/>
<dbReference type="Gene3D" id="1.10.1900.10">
    <property type="entry name" value="c-terminal domain of poly(a) binding protein"/>
    <property type="match status" value="4"/>
</dbReference>
<protein>
    <recommendedName>
        <fullName evidence="2">PABC domain-containing protein</fullName>
    </recommendedName>
</protein>
<organism evidence="3 4">
    <name type="scientific">Nematostella vectensis</name>
    <name type="common">Starlet sea anemone</name>
    <dbReference type="NCBI Taxonomy" id="45351"/>
    <lineage>
        <taxon>Eukaryota</taxon>
        <taxon>Metazoa</taxon>
        <taxon>Cnidaria</taxon>
        <taxon>Anthozoa</taxon>
        <taxon>Hexacorallia</taxon>
        <taxon>Actiniaria</taxon>
        <taxon>Edwardsiidae</taxon>
        <taxon>Nematostella</taxon>
    </lineage>
</organism>
<evidence type="ECO:0000313" key="3">
    <source>
        <dbReference type="EMBL" id="EDO38559.1"/>
    </source>
</evidence>
<dbReference type="Pfam" id="PF00658">
    <property type="entry name" value="MLLE"/>
    <property type="match status" value="4"/>
</dbReference>
<dbReference type="InterPro" id="IPR036053">
    <property type="entry name" value="PABP-dom"/>
</dbReference>
<dbReference type="HOGENOM" id="CLU_802409_0_0_1"/>
<feature type="region of interest" description="Disordered" evidence="1">
    <location>
        <begin position="137"/>
        <end position="158"/>
    </location>
</feature>
<dbReference type="PhylomeDB" id="A7SCP7"/>
<feature type="compositionally biased region" description="Basic and acidic residues" evidence="1">
    <location>
        <begin position="137"/>
        <end position="153"/>
    </location>
</feature>
<name>A7SCP7_NEMVE</name>
<dbReference type="eggNOG" id="ENOG502S3JJ">
    <property type="taxonomic scope" value="Eukaryota"/>
</dbReference>
<dbReference type="GO" id="GO:0003723">
    <property type="term" value="F:RNA binding"/>
    <property type="evidence" value="ECO:0007669"/>
    <property type="project" value="InterPro"/>
</dbReference>
<sequence>MGNSGSAKTNTLEDLGAKIYDVVFEIYPNEADKITGMLLDGGEEEVASLLSDEKRLNERIIAAASLLGDENSQRTPDLQSLGDRVYGTVQQLYPTLAERVTGMLLEMPADQLNHLLDSREGLLEHIHTAAHVLMESKRQESIKGKDTEDKKVDNASVDENGAPLSYNIEKDKTEDLKSIIGENIYSQLVEKYPKDADKITGMLLEMELDLLQKVSQDPDLLGQRATEAVETLHQMSKQQGCGDENLSCTGTQNKSILNTLESDAEVCIKSSFDETEIKTAIEGLSEPEQKEFIGEKIHDEIRKLHPGHADVITGMLLEMGVDQLLNTILNPALFSDMVQQSYSSLT</sequence>
<accession>A7SCP7</accession>
<dbReference type="KEGG" id="nve:5510140"/>
<reference evidence="3 4" key="1">
    <citation type="journal article" date="2007" name="Science">
        <title>Sea anemone genome reveals ancestral eumetazoan gene repertoire and genomic organization.</title>
        <authorList>
            <person name="Putnam N.H."/>
            <person name="Srivastava M."/>
            <person name="Hellsten U."/>
            <person name="Dirks B."/>
            <person name="Chapman J."/>
            <person name="Salamov A."/>
            <person name="Terry A."/>
            <person name="Shapiro H."/>
            <person name="Lindquist E."/>
            <person name="Kapitonov V.V."/>
            <person name="Jurka J."/>
            <person name="Genikhovich G."/>
            <person name="Grigoriev I.V."/>
            <person name="Lucas S.M."/>
            <person name="Steele R.E."/>
            <person name="Finnerty J.R."/>
            <person name="Technau U."/>
            <person name="Martindale M.Q."/>
            <person name="Rokhsar D.S."/>
        </authorList>
    </citation>
    <scope>NUCLEOTIDE SEQUENCE [LARGE SCALE GENOMIC DNA]</scope>
    <source>
        <strain evidence="4">CH2 X CH6</strain>
    </source>
</reference>
<keyword evidence="4" id="KW-1185">Reference proteome</keyword>